<dbReference type="PANTHER" id="PTHR23088">
    <property type="entry name" value="NITRILASE-RELATED"/>
    <property type="match status" value="1"/>
</dbReference>
<dbReference type="AlphaFoldDB" id="G4RD56"/>
<dbReference type="InterPro" id="IPR045254">
    <property type="entry name" value="Nit1/2_C-N_Hydrolase"/>
</dbReference>
<dbReference type="PATRIC" id="fig|1082931.4.peg.3775"/>
<dbReference type="eggNOG" id="COG0388">
    <property type="taxonomic scope" value="Bacteria"/>
</dbReference>
<keyword evidence="1 3" id="KW-0378">Hydrolase</keyword>
<protein>
    <submittedName>
        <fullName evidence="3">Putative amidohydrolase</fullName>
    </submittedName>
</protein>
<dbReference type="Gene3D" id="3.60.110.10">
    <property type="entry name" value="Carbon-nitrogen hydrolase"/>
    <property type="match status" value="1"/>
</dbReference>
<dbReference type="EMBL" id="CP003075">
    <property type="protein sequence ID" value="AEQ53806.1"/>
    <property type="molecule type" value="Genomic_DNA"/>
</dbReference>
<reference evidence="3 4" key="1">
    <citation type="journal article" date="2012" name="J. Bacteriol.">
        <title>Complete genome sequence of Pelagibacterium halotolerans B2T.</title>
        <authorList>
            <person name="Huo Y.Y."/>
            <person name="Cheng H."/>
            <person name="Han X.F."/>
            <person name="Jiang X.W."/>
            <person name="Sun C."/>
            <person name="Zhang X.Q."/>
            <person name="Zhu X.F."/>
            <person name="Liu Y.F."/>
            <person name="Li P.F."/>
            <person name="Ni P.X."/>
            <person name="Wu M."/>
        </authorList>
    </citation>
    <scope>NUCLEOTIDE SEQUENCE [LARGE SCALE GENOMIC DNA]</scope>
    <source>
        <strain evidence="4">DSM 22347 / JCM 15775 / CGMCC 1.7692 / B2</strain>
    </source>
</reference>
<dbReference type="PROSITE" id="PS50263">
    <property type="entry name" value="CN_HYDROLASE"/>
    <property type="match status" value="1"/>
</dbReference>
<evidence type="ECO:0000313" key="3">
    <source>
        <dbReference type="EMBL" id="AEQ53806.1"/>
    </source>
</evidence>
<dbReference type="Pfam" id="PF00795">
    <property type="entry name" value="CN_hydrolase"/>
    <property type="match status" value="1"/>
</dbReference>
<dbReference type="KEGG" id="phl:KKY_3824"/>
<dbReference type="Proteomes" id="UP000008850">
    <property type="component" value="Chromosome"/>
</dbReference>
<dbReference type="InterPro" id="IPR003010">
    <property type="entry name" value="C-N_Hydrolase"/>
</dbReference>
<keyword evidence="4" id="KW-1185">Reference proteome</keyword>
<gene>
    <name evidence="3" type="ordered locus">KKY_3824</name>
</gene>
<dbReference type="RefSeq" id="WP_014132950.1">
    <property type="nucleotide sequence ID" value="NC_016078.1"/>
</dbReference>
<dbReference type="PANTHER" id="PTHR23088:SF27">
    <property type="entry name" value="DEAMINATED GLUTATHIONE AMIDASE"/>
    <property type="match status" value="1"/>
</dbReference>
<dbReference type="InterPro" id="IPR036526">
    <property type="entry name" value="C-N_Hydrolase_sf"/>
</dbReference>
<dbReference type="HOGENOM" id="CLU_030130_1_2_5"/>
<sequence>MRVALMQLNSRDDKAANIETIAGLLETHIGDRNVDLVAAPEYGTFFGGLKQEQWDAAETFPDGEGYKALQALAKRYGVAFHTGSMIERDGNKHYNTSVVFGPDGTELARYRKIHLFDVETPGGHIFRESDTIDRGSEIVDFTFSGKRFGCSICYDIRFSELYLTHMRNGCDVIMVPAAFNMETGKDHWETLLRARAIETQSWVIAAGQIGLHREAAGERASYGNSMIIDPWGTIVARASAKPGVVIADIDFGYADHIRTILPSNTHHVLS</sequence>
<evidence type="ECO:0000313" key="4">
    <source>
        <dbReference type="Proteomes" id="UP000008850"/>
    </source>
</evidence>
<feature type="domain" description="CN hydrolase" evidence="2">
    <location>
        <begin position="1"/>
        <end position="251"/>
    </location>
</feature>
<name>G4RD56_PELHB</name>
<dbReference type="CDD" id="cd07572">
    <property type="entry name" value="nit"/>
    <property type="match status" value="1"/>
</dbReference>
<proteinExistence type="predicted"/>
<evidence type="ECO:0000259" key="2">
    <source>
        <dbReference type="PROSITE" id="PS50263"/>
    </source>
</evidence>
<evidence type="ECO:0000256" key="1">
    <source>
        <dbReference type="ARBA" id="ARBA00022801"/>
    </source>
</evidence>
<dbReference type="STRING" id="1082931.KKY_3824"/>
<dbReference type="GO" id="GO:0016811">
    <property type="term" value="F:hydrolase activity, acting on carbon-nitrogen (but not peptide) bonds, in linear amides"/>
    <property type="evidence" value="ECO:0007669"/>
    <property type="project" value="InterPro"/>
</dbReference>
<dbReference type="SUPFAM" id="SSF56317">
    <property type="entry name" value="Carbon-nitrogen hydrolase"/>
    <property type="match status" value="1"/>
</dbReference>
<organism evidence="3 4">
    <name type="scientific">Pelagibacterium halotolerans (strain DSM 22347 / JCM 15775 / CGMCC 1.7692 / B2)</name>
    <dbReference type="NCBI Taxonomy" id="1082931"/>
    <lineage>
        <taxon>Bacteria</taxon>
        <taxon>Pseudomonadati</taxon>
        <taxon>Pseudomonadota</taxon>
        <taxon>Alphaproteobacteria</taxon>
        <taxon>Hyphomicrobiales</taxon>
        <taxon>Devosiaceae</taxon>
        <taxon>Pelagibacterium</taxon>
    </lineage>
</organism>
<accession>G4RD56</accession>